<sequence>YNSIEPLLQSLFALVRKKSCDIGRPKQQLLHCLSESPDWFTVQSGKSRFSLRGRKKKDSVIQGKLRIRSMPGAFLVLGVIVVVVGTALAVAGYWPYRISRSSILGAAEGESISESQTSGWSLGAQGLLSAASFIHSERMKLLGPVIMGVGLFILICANTVLYENRDRETQMLLAQMRSVICSVSAAVPSADLKEIAAANSMAKHYQWVSSLPAAHLNILCLQQMTSSEPLLQTRHPRDQEDSVEGIYQQPPPSLDCSDSNSCNSSPTECCAQSAAHMASTSLNLQFTPVVKLNNCLMSASSMSTLGVDEVDIPADQPRRCHSMSYRTNPYIRTGVHLEERFHTAGEEGQIKQLVVMRRDAGSQVCVNIPGQVVDAAEEQTHRSWPRLDLGSGRRYLKLENKEDSVDKLLDQLEQQCSQWDKSFGSGPFQ</sequence>
<keyword evidence="3 7" id="KW-0812">Transmembrane</keyword>
<keyword evidence="4 7" id="KW-1133">Transmembrane helix</keyword>
<evidence type="ECO:0008006" key="10">
    <source>
        <dbReference type="Google" id="ProtNLM"/>
    </source>
</evidence>
<feature type="transmembrane region" description="Helical" evidence="7">
    <location>
        <begin position="141"/>
        <end position="162"/>
    </location>
</feature>
<reference evidence="8" key="2">
    <citation type="submission" date="2025-09" db="UniProtKB">
        <authorList>
            <consortium name="Ensembl"/>
        </authorList>
    </citation>
    <scope>IDENTIFICATION</scope>
</reference>
<dbReference type="Ensembl" id="ENSDLAT00005051313.2">
    <property type="protein sequence ID" value="ENSDLAP00005048130.1"/>
    <property type="gene ID" value="ENSDLAG00005021153.2"/>
</dbReference>
<organism evidence="8 9">
    <name type="scientific">Dicentrarchus labrax</name>
    <name type="common">European seabass</name>
    <name type="synonym">Morone labrax</name>
    <dbReference type="NCBI Taxonomy" id="13489"/>
    <lineage>
        <taxon>Eukaryota</taxon>
        <taxon>Metazoa</taxon>
        <taxon>Chordata</taxon>
        <taxon>Craniata</taxon>
        <taxon>Vertebrata</taxon>
        <taxon>Euteleostomi</taxon>
        <taxon>Actinopterygii</taxon>
        <taxon>Neopterygii</taxon>
        <taxon>Teleostei</taxon>
        <taxon>Neoteleostei</taxon>
        <taxon>Acanthomorphata</taxon>
        <taxon>Eupercaria</taxon>
        <taxon>Moronidae</taxon>
        <taxon>Dicentrarchus</taxon>
    </lineage>
</organism>
<dbReference type="AlphaFoldDB" id="A0A8C4HWP2"/>
<keyword evidence="9" id="KW-1185">Reference proteome</keyword>
<evidence type="ECO:0000256" key="6">
    <source>
        <dbReference type="SAM" id="MobiDB-lite"/>
    </source>
</evidence>
<feature type="region of interest" description="Disordered" evidence="6">
    <location>
        <begin position="231"/>
        <end position="252"/>
    </location>
</feature>
<evidence type="ECO:0000256" key="3">
    <source>
        <dbReference type="ARBA" id="ARBA00022692"/>
    </source>
</evidence>
<keyword evidence="5 7" id="KW-0472">Membrane</keyword>
<evidence type="ECO:0000256" key="5">
    <source>
        <dbReference type="ARBA" id="ARBA00023136"/>
    </source>
</evidence>
<dbReference type="PANTHER" id="PTHR31815">
    <property type="entry name" value="AGAP005329-PA"/>
    <property type="match status" value="1"/>
</dbReference>
<dbReference type="GeneTree" id="ENSGT00530000063698"/>
<evidence type="ECO:0000313" key="9">
    <source>
        <dbReference type="Proteomes" id="UP000694389"/>
    </source>
</evidence>
<evidence type="ECO:0000256" key="1">
    <source>
        <dbReference type="ARBA" id="ARBA00004141"/>
    </source>
</evidence>
<protein>
    <recommendedName>
        <fullName evidence="10">Transmembrane protein 200B</fullName>
    </recommendedName>
</protein>
<dbReference type="PANTHER" id="PTHR31815:SF3">
    <property type="entry name" value="TRANSMEMBRANE PROTEIN 200B"/>
    <property type="match status" value="1"/>
</dbReference>
<dbReference type="Proteomes" id="UP000694389">
    <property type="component" value="Unassembled WGS sequence"/>
</dbReference>
<evidence type="ECO:0000256" key="2">
    <source>
        <dbReference type="ARBA" id="ARBA00005308"/>
    </source>
</evidence>
<evidence type="ECO:0000256" key="4">
    <source>
        <dbReference type="ARBA" id="ARBA00022989"/>
    </source>
</evidence>
<evidence type="ECO:0000256" key="7">
    <source>
        <dbReference type="SAM" id="Phobius"/>
    </source>
</evidence>
<comment type="similarity">
    <text evidence="2">Belongs to the TMEM200 family.</text>
</comment>
<feature type="transmembrane region" description="Helical" evidence="7">
    <location>
        <begin position="73"/>
        <end position="94"/>
    </location>
</feature>
<reference evidence="8" key="1">
    <citation type="submission" date="2025-08" db="UniProtKB">
        <authorList>
            <consortium name="Ensembl"/>
        </authorList>
    </citation>
    <scope>IDENTIFICATION</scope>
</reference>
<dbReference type="Pfam" id="PF10177">
    <property type="entry name" value="DUF2371"/>
    <property type="match status" value="1"/>
</dbReference>
<accession>A0A8C4HWP2</accession>
<dbReference type="GO" id="GO:0016020">
    <property type="term" value="C:membrane"/>
    <property type="evidence" value="ECO:0007669"/>
    <property type="project" value="UniProtKB-SubCell"/>
</dbReference>
<dbReference type="InterPro" id="IPR018787">
    <property type="entry name" value="DUF2371_TMEM200"/>
</dbReference>
<evidence type="ECO:0000313" key="8">
    <source>
        <dbReference type="Ensembl" id="ENSDLAP00005048130.1"/>
    </source>
</evidence>
<name>A0A8C4HWP2_DICLA</name>
<comment type="subcellular location">
    <subcellularLocation>
        <location evidence="1">Membrane</location>
        <topology evidence="1">Multi-pass membrane protein</topology>
    </subcellularLocation>
</comment>
<proteinExistence type="inferred from homology"/>